<reference evidence="1 2" key="1">
    <citation type="journal article" date="2016" name="Nat. Commun.">
        <title>Thousands of microbial genomes shed light on interconnected biogeochemical processes in an aquifer system.</title>
        <authorList>
            <person name="Anantharaman K."/>
            <person name="Brown C.T."/>
            <person name="Hug L.A."/>
            <person name="Sharon I."/>
            <person name="Castelle C.J."/>
            <person name="Probst A.J."/>
            <person name="Thomas B.C."/>
            <person name="Singh A."/>
            <person name="Wilkins M.J."/>
            <person name="Karaoz U."/>
            <person name="Brodie E.L."/>
            <person name="Williams K.H."/>
            <person name="Hubbard S.S."/>
            <person name="Banfield J.F."/>
        </authorList>
    </citation>
    <scope>NUCLEOTIDE SEQUENCE [LARGE SCALE GENOMIC DNA]</scope>
</reference>
<comment type="caution">
    <text evidence="1">The sequence shown here is derived from an EMBL/GenBank/DDBJ whole genome shotgun (WGS) entry which is preliminary data.</text>
</comment>
<evidence type="ECO:0000313" key="2">
    <source>
        <dbReference type="Proteomes" id="UP000179448"/>
    </source>
</evidence>
<proteinExistence type="predicted"/>
<accession>A0A1F6WPK2</accession>
<sequence length="69" mass="7964">METLERNFRVDGGNSPRSTSKTMFFPILIQDEKIVGFGDIADDSYHPNEQTQKIKNKFYIWPIVDSSIP</sequence>
<dbReference type="AlphaFoldDB" id="A0A1F6WPK2"/>
<dbReference type="EMBL" id="MFUQ01000014">
    <property type="protein sequence ID" value="OGI83655.1"/>
    <property type="molecule type" value="Genomic_DNA"/>
</dbReference>
<evidence type="ECO:0000313" key="1">
    <source>
        <dbReference type="EMBL" id="OGI83655.1"/>
    </source>
</evidence>
<dbReference type="Proteomes" id="UP000179448">
    <property type="component" value="Unassembled WGS sequence"/>
</dbReference>
<name>A0A1F6WPK2_9BACT</name>
<organism evidence="1 2">
    <name type="scientific">Candidatus Nomurabacteria bacterium RIFCSPLOWO2_01_FULL_36_10b</name>
    <dbReference type="NCBI Taxonomy" id="1801766"/>
    <lineage>
        <taxon>Bacteria</taxon>
        <taxon>Candidatus Nomuraibacteriota</taxon>
    </lineage>
</organism>
<gene>
    <name evidence="1" type="ORF">A2997_02360</name>
</gene>
<protein>
    <submittedName>
        <fullName evidence="1">Uncharacterized protein</fullName>
    </submittedName>
</protein>